<evidence type="ECO:0000313" key="3">
    <source>
        <dbReference type="EMBL" id="MBB4412352.1"/>
    </source>
</evidence>
<gene>
    <name evidence="3" type="ORF">GGE31_002865</name>
    <name evidence="2" type="ORF">GGE33_003188</name>
    <name evidence="4" type="ORF">GGE35_002805</name>
</gene>
<dbReference type="EMBL" id="JACIHM010000003">
    <property type="protein sequence ID" value="MBB4446983.1"/>
    <property type="molecule type" value="Genomic_DNA"/>
</dbReference>
<evidence type="ECO:0000313" key="4">
    <source>
        <dbReference type="EMBL" id="MBB4446983.1"/>
    </source>
</evidence>
<dbReference type="Proteomes" id="UP000576087">
    <property type="component" value="Unassembled WGS sequence"/>
</dbReference>
<dbReference type="PANTHER" id="PTHR47469:SF2">
    <property type="entry name" value="OS06G0597600 PROTEIN"/>
    <property type="match status" value="1"/>
</dbReference>
<reference evidence="5 6" key="1">
    <citation type="submission" date="2020-08" db="EMBL/GenBank/DDBJ databases">
        <title>Genomic Encyclopedia of Type Strains, Phase IV (KMG-V): Genome sequencing to study the core and pangenomes of soil and plant-associated prokaryotes.</title>
        <authorList>
            <person name="Whitman W."/>
        </authorList>
    </citation>
    <scope>NUCLEOTIDE SEQUENCE [LARGE SCALE GENOMIC DNA]</scope>
    <source>
        <strain evidence="3 6">SEMIA 444</strain>
        <strain evidence="2 5">SEMIA 448</strain>
        <strain evidence="4 7">SEMIA 452</strain>
    </source>
</reference>
<proteinExistence type="predicted"/>
<dbReference type="EMBL" id="JACIGW010000003">
    <property type="protein sequence ID" value="MBB4349426.1"/>
    <property type="molecule type" value="Genomic_DNA"/>
</dbReference>
<accession>A0A7W6TF57</accession>
<dbReference type="InterPro" id="IPR054707">
    <property type="entry name" value="DhpH_subs-bd"/>
</dbReference>
<evidence type="ECO:0000313" key="2">
    <source>
        <dbReference type="EMBL" id="MBB4349426.1"/>
    </source>
</evidence>
<dbReference type="InterPro" id="IPR053212">
    <property type="entry name" value="DHP_3-monooxygenase"/>
</dbReference>
<evidence type="ECO:0000313" key="5">
    <source>
        <dbReference type="Proteomes" id="UP000520770"/>
    </source>
</evidence>
<evidence type="ECO:0000313" key="7">
    <source>
        <dbReference type="Proteomes" id="UP000576087"/>
    </source>
</evidence>
<dbReference type="RefSeq" id="WP_183824653.1">
    <property type="nucleotide sequence ID" value="NZ_JACIGW010000003.1"/>
</dbReference>
<dbReference type="PRINTS" id="PR00420">
    <property type="entry name" value="RNGMNOXGNASE"/>
</dbReference>
<dbReference type="EMBL" id="JACIGY010000003">
    <property type="protein sequence ID" value="MBB4412352.1"/>
    <property type="molecule type" value="Genomic_DNA"/>
</dbReference>
<keyword evidence="6" id="KW-1185">Reference proteome</keyword>
<dbReference type="Proteomes" id="UP000520770">
    <property type="component" value="Unassembled WGS sequence"/>
</dbReference>
<comment type="caution">
    <text evidence="3">The sequence shown here is derived from an EMBL/GenBank/DDBJ whole genome shotgun (WGS) entry which is preliminary data.</text>
</comment>
<dbReference type="PANTHER" id="PTHR47469">
    <property type="entry name" value="MONOOXYGENASE-LIKE"/>
    <property type="match status" value="1"/>
</dbReference>
<dbReference type="SUPFAM" id="SSF54373">
    <property type="entry name" value="FAD-linked reductases, C-terminal domain"/>
    <property type="match status" value="1"/>
</dbReference>
<dbReference type="AlphaFoldDB" id="A0A7W6TF57"/>
<sequence>MKALRIRIVGGSLAGLFAGILLGRDGHDVKIYERSSTGFAGRGAGLVPQQEVFHILREIGVEHLATFGVVSNHRIYLTKSGTVSQRMHTPQMQISWDRLYSAVVSKLGNEKYVLGKPVQTVREENGFSLIEFDDGTSEAADLVIGADGIGSLVRSAINVDINSRYAGYVAWRGLVPENTLPSSASPLPGNFAFYIAPGNHALGYLVPGADGEIDNGGRRYNWVWYRFVDEADLERTFTGISGRSSRFSLARGELSEVRRSQLREDAARLLPPQFAVAINAEETPSVQGIFDYEAERMSGRSTALIGDAAFVVRPHTAMGVAKAAGDVMSLRTHLRKGANVEHALRGFNAERIVVGHEIAAYGQELGRSSMR</sequence>
<dbReference type="Gene3D" id="3.50.50.60">
    <property type="entry name" value="FAD/NAD(P)-binding domain"/>
    <property type="match status" value="2"/>
</dbReference>
<protein>
    <submittedName>
        <fullName evidence="3">2-polyprenyl-6-methoxyphenol hydroxylase-like FAD-dependent oxidoreductase</fullName>
    </submittedName>
</protein>
<dbReference type="NCBIfam" id="NF005566">
    <property type="entry name" value="PRK07236.1"/>
    <property type="match status" value="1"/>
</dbReference>
<name>A0A7W6TF57_9HYPH</name>
<feature type="domain" description="2,6-dihydroxypyridine 3-monooxygenase substrate binding" evidence="1">
    <location>
        <begin position="165"/>
        <end position="291"/>
    </location>
</feature>
<evidence type="ECO:0000313" key="6">
    <source>
        <dbReference type="Proteomes" id="UP000524535"/>
    </source>
</evidence>
<evidence type="ECO:0000259" key="1">
    <source>
        <dbReference type="Pfam" id="PF22607"/>
    </source>
</evidence>
<organism evidence="3 6">
    <name type="scientific">Aliirhizobium cellulosilyticum</name>
    <dbReference type="NCBI Taxonomy" id="393664"/>
    <lineage>
        <taxon>Bacteria</taxon>
        <taxon>Pseudomonadati</taxon>
        <taxon>Pseudomonadota</taxon>
        <taxon>Alphaproteobacteria</taxon>
        <taxon>Hyphomicrobiales</taxon>
        <taxon>Rhizobiaceae</taxon>
        <taxon>Aliirhizobium</taxon>
    </lineage>
</organism>
<dbReference type="InterPro" id="IPR036188">
    <property type="entry name" value="FAD/NAD-bd_sf"/>
</dbReference>
<dbReference type="SUPFAM" id="SSF51905">
    <property type="entry name" value="FAD/NAD(P)-binding domain"/>
    <property type="match status" value="1"/>
</dbReference>
<dbReference type="Proteomes" id="UP000524535">
    <property type="component" value="Unassembled WGS sequence"/>
</dbReference>
<dbReference type="Pfam" id="PF22607">
    <property type="entry name" value="FAD_binding-like"/>
    <property type="match status" value="1"/>
</dbReference>